<dbReference type="EMBL" id="JPQZ01000002">
    <property type="protein sequence ID" value="KKO76584.1"/>
    <property type="molecule type" value="Genomic_DNA"/>
</dbReference>
<dbReference type="AlphaFoldDB" id="A0A0F9ZH33"/>
<dbReference type="GeneID" id="36319367"/>
<dbReference type="RefSeq" id="XP_024332326.1">
    <property type="nucleotide sequence ID" value="XM_024474446.1"/>
</dbReference>
<feature type="signal peptide" evidence="1">
    <location>
        <begin position="1"/>
        <end position="20"/>
    </location>
</feature>
<evidence type="ECO:0000313" key="2">
    <source>
        <dbReference type="EMBL" id="KKO76584.1"/>
    </source>
</evidence>
<dbReference type="VEuPathDB" id="MicrosporidiaDB:G9O61_00g006590"/>
<comment type="caution">
    <text evidence="2">The sequence shown here is derived from an EMBL/GenBank/DDBJ whole genome shotgun (WGS) entry which is preliminary data.</text>
</comment>
<organism evidence="2 3">
    <name type="scientific">Vairimorpha ceranae</name>
    <dbReference type="NCBI Taxonomy" id="40302"/>
    <lineage>
        <taxon>Eukaryota</taxon>
        <taxon>Fungi</taxon>
        <taxon>Fungi incertae sedis</taxon>
        <taxon>Microsporidia</taxon>
        <taxon>Nosematidae</taxon>
        <taxon>Vairimorpha</taxon>
    </lineage>
</organism>
<accession>A0A0F9ZH33</accession>
<dbReference type="VEuPathDB" id="MicrosporidiaDB:AAJ76_2000141845"/>
<keyword evidence="1" id="KW-0732">Signal</keyword>
<protein>
    <submittedName>
        <fullName evidence="2">Uncharacterized protein</fullName>
    </submittedName>
</protein>
<feature type="chain" id="PRO_5002530868" evidence="1">
    <location>
        <begin position="21"/>
        <end position="341"/>
    </location>
</feature>
<evidence type="ECO:0000256" key="1">
    <source>
        <dbReference type="SAM" id="SignalP"/>
    </source>
</evidence>
<evidence type="ECO:0000313" key="3">
    <source>
        <dbReference type="Proteomes" id="UP000034350"/>
    </source>
</evidence>
<keyword evidence="3" id="KW-1185">Reference proteome</keyword>
<dbReference type="VEuPathDB" id="MicrosporidiaDB:NCER_100566"/>
<reference evidence="2 3" key="1">
    <citation type="journal article" date="2015" name="Environ. Microbiol.">
        <title>Genome analyses suggest the presence of polyploidy and recent human-driven expansions in eight global populations of the honeybee pathogen Nosema ceranae.</title>
        <authorList>
            <person name="Pelin A."/>
            <person name="Selman M."/>
            <person name="Aris-Brosou S."/>
            <person name="Farinelli L."/>
            <person name="Corradi N."/>
        </authorList>
    </citation>
    <scope>NUCLEOTIDE SEQUENCE [LARGE SCALE GENOMIC DNA]</scope>
    <source>
        <strain evidence="2 3">PA08 1199</strain>
    </source>
</reference>
<name>A0A0F9ZH33_9MICR</name>
<gene>
    <name evidence="2" type="ORF">AAJ76_2000141845</name>
</gene>
<sequence>MKITGVMVFVGTLLAKFCERENVDDCSGKSKRFRHTKEYNHCEIPRNRGRHFGMREYEHPRRDPCITIGPCGRNDGFLLPFTFDCITGFFNRENLRRAFFYLVQHRLRYLEKHLNFSHNFQSSLFVNFDEIAVDLREIFRKFIYLVHFNDYAHYKKCFYENKYIECFYIMYNNVSCTRYVFDYMNILASLPSNCKIDSSHFYRCKEKCLVDTKLNICSFSGIPSADFLIDPVSILELNLYERTQLLKFFFTRYYFECSYGEIEERLIRFLDLYRDVYLNGSIWDHRVTAFVMYKIFSELRFKRFNDGLIDRMYEFLRLYSNGTLIRIAKFFCILTFGCFEK</sequence>
<dbReference type="Proteomes" id="UP000034350">
    <property type="component" value="Unassembled WGS sequence"/>
</dbReference>
<proteinExistence type="predicted"/>